<evidence type="ECO:0000313" key="2">
    <source>
        <dbReference type="EMBL" id="CAJ2500524.1"/>
    </source>
</evidence>
<sequence length="716" mass="77849">MANNFKSPADANTPAGPSSSDHIGETVIGRHLTKVESAQQELLRRDDVWASIRGRHVRGFVNLPPDVLENLKIFHARQLQQTGLSTQSDKSAVSGDGLANDTGEPHPSGSQSSHHDQAESGDKQDDEDDEDTSSERAVSNWSPSPQSHLMPARAGIQGLAQKFQTQIREKSPIQPTVQTSSPKRPTFTTCSFPPSSLGLEEDLEVEPPIPLNDKLLSVNKAGHQIIATPPSAQIVPCTFDQSAVSAQPKSKPRADPKQPIYKAPAPLYRPNKHASVSAHLNAGTSKPSQGIVDSVHVDDPSSLSTTNTSSSIIPSTNQEERSGRQLPAWIRPSLFSPSQNPKSSPEESRTRPQGHSPDYVPTSPRLRSSPPPVVIPQATIQPSPEQVPSPLTPFVLYTVTYPSYNGSIGDFVTSCMYIQLQQRRLRLRTSLYDDFIRAWFEGYVTYVRDCDDSKPPVKATNAIEWYNQIDDDPLFTSRVVTRQNLEAILNFYPEELRTARSHLGLSPIPTPEIAQPSEPVRRKDTSRSILKPVSPPPRAKAKGKGLEMPAPGTRVAPIQVDQAPQPVLPRQAPQPVLSRQADNLTMPQNRSFSGVGARTAQSKGLTRSLSEAATLKRKPSGDLNAEISKRTSTTSLLQRSDSASPASLHSERSKGTTVQGSAAPGSTAGGRRAKYANDPEKRSRQFAKFLKKQRAGKESIASSTPISNTPTSGQKH</sequence>
<dbReference type="EMBL" id="CAUWAG010000003">
    <property type="protein sequence ID" value="CAJ2500524.1"/>
    <property type="molecule type" value="Genomic_DNA"/>
</dbReference>
<feature type="compositionally biased region" description="Polar residues" evidence="1">
    <location>
        <begin position="630"/>
        <end position="647"/>
    </location>
</feature>
<proteinExistence type="predicted"/>
<feature type="region of interest" description="Disordered" evidence="1">
    <location>
        <begin position="169"/>
        <end position="188"/>
    </location>
</feature>
<feature type="region of interest" description="Disordered" evidence="1">
    <location>
        <begin position="1"/>
        <end position="24"/>
    </location>
</feature>
<feature type="region of interest" description="Disordered" evidence="1">
    <location>
        <begin position="585"/>
        <end position="716"/>
    </location>
</feature>
<protein>
    <submittedName>
        <fullName evidence="2">Uu.00g033770.m01.CDS01</fullName>
    </submittedName>
</protein>
<feature type="region of interest" description="Disordered" evidence="1">
    <location>
        <begin position="280"/>
        <end position="386"/>
    </location>
</feature>
<organism evidence="2 3">
    <name type="scientific">Anthostomella pinea</name>
    <dbReference type="NCBI Taxonomy" id="933095"/>
    <lineage>
        <taxon>Eukaryota</taxon>
        <taxon>Fungi</taxon>
        <taxon>Dikarya</taxon>
        <taxon>Ascomycota</taxon>
        <taxon>Pezizomycotina</taxon>
        <taxon>Sordariomycetes</taxon>
        <taxon>Xylariomycetidae</taxon>
        <taxon>Xylariales</taxon>
        <taxon>Xylariaceae</taxon>
        <taxon>Anthostomella</taxon>
    </lineage>
</organism>
<feature type="compositionally biased region" description="Low complexity" evidence="1">
    <location>
        <begin position="300"/>
        <end position="317"/>
    </location>
</feature>
<feature type="compositionally biased region" description="Polar residues" evidence="1">
    <location>
        <begin position="599"/>
        <end position="611"/>
    </location>
</feature>
<feature type="compositionally biased region" description="Basic and acidic residues" evidence="1">
    <location>
        <begin position="113"/>
        <end position="123"/>
    </location>
</feature>
<dbReference type="AlphaFoldDB" id="A0AAI8V8Y2"/>
<feature type="compositionally biased region" description="Polar residues" evidence="1">
    <location>
        <begin position="700"/>
        <end position="716"/>
    </location>
</feature>
<feature type="compositionally biased region" description="Polar residues" evidence="1">
    <location>
        <begin position="173"/>
        <end position="188"/>
    </location>
</feature>
<feature type="region of interest" description="Disordered" evidence="1">
    <location>
        <begin position="82"/>
        <end position="150"/>
    </location>
</feature>
<name>A0AAI8V8Y2_9PEZI</name>
<accession>A0AAI8V8Y2</accession>
<evidence type="ECO:0000256" key="1">
    <source>
        <dbReference type="SAM" id="MobiDB-lite"/>
    </source>
</evidence>
<comment type="caution">
    <text evidence="2">The sequence shown here is derived from an EMBL/GenBank/DDBJ whole genome shotgun (WGS) entry which is preliminary data.</text>
</comment>
<feature type="compositionally biased region" description="Polar residues" evidence="1">
    <location>
        <begin position="136"/>
        <end position="147"/>
    </location>
</feature>
<dbReference type="Proteomes" id="UP001295740">
    <property type="component" value="Unassembled WGS sequence"/>
</dbReference>
<evidence type="ECO:0000313" key="3">
    <source>
        <dbReference type="Proteomes" id="UP001295740"/>
    </source>
</evidence>
<reference evidence="2" key="1">
    <citation type="submission" date="2023-10" db="EMBL/GenBank/DDBJ databases">
        <authorList>
            <person name="Hackl T."/>
        </authorList>
    </citation>
    <scope>NUCLEOTIDE SEQUENCE</scope>
</reference>
<feature type="compositionally biased region" description="Polar residues" evidence="1">
    <location>
        <begin position="82"/>
        <end position="91"/>
    </location>
</feature>
<gene>
    <name evidence="2" type="ORF">KHLLAP_LOCUS992</name>
</gene>
<keyword evidence="3" id="KW-1185">Reference proteome</keyword>
<feature type="region of interest" description="Disordered" evidence="1">
    <location>
        <begin position="243"/>
        <end position="268"/>
    </location>
</feature>
<feature type="region of interest" description="Disordered" evidence="1">
    <location>
        <begin position="504"/>
        <end position="552"/>
    </location>
</feature>